<evidence type="ECO:0000256" key="1">
    <source>
        <dbReference type="SAM" id="SignalP"/>
    </source>
</evidence>
<dbReference type="CDD" id="cd23992">
    <property type="entry name" value="PBP_GOBP"/>
    <property type="match status" value="1"/>
</dbReference>
<protein>
    <submittedName>
        <fullName evidence="3">Odorant binding protein 20</fullName>
    </submittedName>
</protein>
<feature type="chain" id="PRO_5040601666" evidence="1">
    <location>
        <begin position="16"/>
        <end position="154"/>
    </location>
</feature>
<dbReference type="InterPro" id="IPR036728">
    <property type="entry name" value="PBP_GOBP_sf"/>
</dbReference>
<dbReference type="Proteomes" id="UP001152798">
    <property type="component" value="Chromosome 1"/>
</dbReference>
<evidence type="ECO:0000313" key="4">
    <source>
        <dbReference type="Proteomes" id="UP001152798"/>
    </source>
</evidence>
<dbReference type="OrthoDB" id="6620125at2759"/>
<evidence type="ECO:0000313" key="3">
    <source>
        <dbReference type="EMBL" id="QCZ25077.1"/>
    </source>
</evidence>
<proteinExistence type="evidence at transcript level"/>
<evidence type="ECO:0000313" key="2">
    <source>
        <dbReference type="EMBL" id="CAH1391408.1"/>
    </source>
</evidence>
<keyword evidence="4" id="KW-1185">Reference proteome</keyword>
<reference evidence="3" key="1">
    <citation type="submission" date="2019-04" db="EMBL/GenBank/DDBJ databases">
        <title>Candidate genes coding for odorant binding proteins and chemosensory proteins identified from dissected antennae and mouthparts of the southern green stink bug Nezara viridula.</title>
        <authorList>
            <person name="Wu Z."/>
            <person name="Cui Y."/>
            <person name="Qu M."/>
            <person name="Lin J.-H."/>
        </authorList>
    </citation>
    <scope>NUCLEOTIDE SEQUENCE</scope>
</reference>
<dbReference type="Gene3D" id="1.10.238.20">
    <property type="entry name" value="Pheromone/general odorant binding protein domain"/>
    <property type="match status" value="1"/>
</dbReference>
<dbReference type="SUPFAM" id="SSF47565">
    <property type="entry name" value="Insect pheromone/odorant-binding proteins"/>
    <property type="match status" value="1"/>
</dbReference>
<dbReference type="AlphaFoldDB" id="A0A4Y5RDH3"/>
<accession>A0A4Y5RDH3</accession>
<gene>
    <name evidence="3" type="primary">OBP20</name>
    <name evidence="2" type="ORF">NEZAVI_LOCUS2433</name>
</gene>
<dbReference type="EMBL" id="MK753165">
    <property type="protein sequence ID" value="QCZ25077.1"/>
    <property type="molecule type" value="mRNA"/>
</dbReference>
<dbReference type="SMART" id="SM00708">
    <property type="entry name" value="PhBP"/>
    <property type="match status" value="1"/>
</dbReference>
<dbReference type="EMBL" id="OV725077">
    <property type="protein sequence ID" value="CAH1391408.1"/>
    <property type="molecule type" value="Genomic_DNA"/>
</dbReference>
<dbReference type="GO" id="GO:0005549">
    <property type="term" value="F:odorant binding"/>
    <property type="evidence" value="ECO:0007669"/>
    <property type="project" value="InterPro"/>
</dbReference>
<keyword evidence="1" id="KW-0732">Signal</keyword>
<dbReference type="Pfam" id="PF01395">
    <property type="entry name" value="PBP_GOBP"/>
    <property type="match status" value="1"/>
</dbReference>
<feature type="signal peptide" evidence="1">
    <location>
        <begin position="1"/>
        <end position="15"/>
    </location>
</feature>
<reference evidence="2" key="2">
    <citation type="submission" date="2022-01" db="EMBL/GenBank/DDBJ databases">
        <authorList>
            <person name="King R."/>
        </authorList>
    </citation>
    <scope>NUCLEOTIDE SEQUENCE</scope>
</reference>
<sequence>MKYLILSVVICYAFAASIDERNESKKLLQLEHKVFVKCMTDGNITESAVEDIFKKLEIPETRSIKCLMGCYMKGMGFLADDGILDWKKLDGINKVEYLDPAQKKKALEASETCSKSVPQNLGNICDAGYAAAKCFVGEAKKLGFVIFGPENFKE</sequence>
<dbReference type="InterPro" id="IPR006170">
    <property type="entry name" value="PBP/GOBP"/>
</dbReference>
<organism evidence="3">
    <name type="scientific">Nezara viridula</name>
    <name type="common">Southern green stink bug</name>
    <name type="synonym">Cimex viridulus</name>
    <dbReference type="NCBI Taxonomy" id="85310"/>
    <lineage>
        <taxon>Eukaryota</taxon>
        <taxon>Metazoa</taxon>
        <taxon>Ecdysozoa</taxon>
        <taxon>Arthropoda</taxon>
        <taxon>Hexapoda</taxon>
        <taxon>Insecta</taxon>
        <taxon>Pterygota</taxon>
        <taxon>Neoptera</taxon>
        <taxon>Paraneoptera</taxon>
        <taxon>Hemiptera</taxon>
        <taxon>Heteroptera</taxon>
        <taxon>Panheteroptera</taxon>
        <taxon>Pentatomomorpha</taxon>
        <taxon>Pentatomoidea</taxon>
        <taxon>Pentatomidae</taxon>
        <taxon>Pentatominae</taxon>
        <taxon>Nezara</taxon>
    </lineage>
</organism>
<name>A0A4Y5RDH3_NEZVI</name>